<name>A0A812DGV4_ACAPH</name>
<organism evidence="2 3">
    <name type="scientific">Acanthosepion pharaonis</name>
    <name type="common">Pharaoh cuttlefish</name>
    <name type="synonym">Sepia pharaonis</name>
    <dbReference type="NCBI Taxonomy" id="158019"/>
    <lineage>
        <taxon>Eukaryota</taxon>
        <taxon>Metazoa</taxon>
        <taxon>Spiralia</taxon>
        <taxon>Lophotrochozoa</taxon>
        <taxon>Mollusca</taxon>
        <taxon>Cephalopoda</taxon>
        <taxon>Coleoidea</taxon>
        <taxon>Decapodiformes</taxon>
        <taxon>Sepiida</taxon>
        <taxon>Sepiina</taxon>
        <taxon>Sepiidae</taxon>
        <taxon>Acanthosepion</taxon>
    </lineage>
</organism>
<keyword evidence="3" id="KW-1185">Reference proteome</keyword>
<dbReference type="Proteomes" id="UP000597762">
    <property type="component" value="Unassembled WGS sequence"/>
</dbReference>
<evidence type="ECO:0000313" key="3">
    <source>
        <dbReference type="Proteomes" id="UP000597762"/>
    </source>
</evidence>
<gene>
    <name evidence="2" type="ORF">SPHA_55458</name>
</gene>
<dbReference type="AlphaFoldDB" id="A0A812DGV4"/>
<feature type="region of interest" description="Disordered" evidence="1">
    <location>
        <begin position="173"/>
        <end position="196"/>
    </location>
</feature>
<protein>
    <submittedName>
        <fullName evidence="2">Uncharacterized protein</fullName>
    </submittedName>
</protein>
<evidence type="ECO:0000256" key="1">
    <source>
        <dbReference type="SAM" id="MobiDB-lite"/>
    </source>
</evidence>
<comment type="caution">
    <text evidence="2">The sequence shown here is derived from an EMBL/GenBank/DDBJ whole genome shotgun (WGS) entry which is preliminary data.</text>
</comment>
<sequence length="211" mass="23514">MPPRGGGPWPSTVRRHLRRTLHQGHGGVMFSRPPAHEIPGHSRRVRRFKVANGRPALPAVHELQKRAVSAGRKVATTAPHVMPAKPRLPWCRTIEQTYSRRNCTRRGRKLCSPPPMASIRNISNVRCASRNKPADQHQRAWTVGHTEPQDLALGPPPVCVAIGDPDAKLLPQAVRSRSRSRSTATRERSGCVPKGDAFARRSDRYSRLLNL</sequence>
<accession>A0A812DGV4</accession>
<dbReference type="EMBL" id="CAHIKZ030003695">
    <property type="protein sequence ID" value="CAE1303243.1"/>
    <property type="molecule type" value="Genomic_DNA"/>
</dbReference>
<proteinExistence type="predicted"/>
<reference evidence="2" key="1">
    <citation type="submission" date="2021-01" db="EMBL/GenBank/DDBJ databases">
        <authorList>
            <person name="Li R."/>
            <person name="Bekaert M."/>
        </authorList>
    </citation>
    <scope>NUCLEOTIDE SEQUENCE</scope>
    <source>
        <strain evidence="2">Farmed</strain>
    </source>
</reference>
<evidence type="ECO:0000313" key="2">
    <source>
        <dbReference type="EMBL" id="CAE1303243.1"/>
    </source>
</evidence>